<dbReference type="SMART" id="SM00034">
    <property type="entry name" value="CLECT"/>
    <property type="match status" value="1"/>
</dbReference>
<feature type="domain" description="C-type lectin" evidence="2">
    <location>
        <begin position="57"/>
        <end position="170"/>
    </location>
</feature>
<dbReference type="EMBL" id="JRES01000359">
    <property type="protein sequence ID" value="KNC31957.1"/>
    <property type="molecule type" value="Genomic_DNA"/>
</dbReference>
<keyword evidence="4" id="KW-1185">Reference proteome</keyword>
<evidence type="ECO:0000313" key="3">
    <source>
        <dbReference type="EMBL" id="KNC31957.1"/>
    </source>
</evidence>
<dbReference type="Proteomes" id="UP000037069">
    <property type="component" value="Unassembled WGS sequence"/>
</dbReference>
<proteinExistence type="predicted"/>
<gene>
    <name evidence="3" type="ORF">FF38_02954</name>
</gene>
<evidence type="ECO:0000259" key="2">
    <source>
        <dbReference type="PROSITE" id="PS50041"/>
    </source>
</evidence>
<dbReference type="PANTHER" id="PTHR22803">
    <property type="entry name" value="MANNOSE, PHOSPHOLIPASE, LECTIN RECEPTOR RELATED"/>
    <property type="match status" value="1"/>
</dbReference>
<dbReference type="Pfam" id="PF00059">
    <property type="entry name" value="Lectin_C"/>
    <property type="match status" value="1"/>
</dbReference>
<protein>
    <recommendedName>
        <fullName evidence="2">C-type lectin domain-containing protein</fullName>
    </recommendedName>
</protein>
<dbReference type="InterPro" id="IPR016187">
    <property type="entry name" value="CTDL_fold"/>
</dbReference>
<keyword evidence="1" id="KW-1015">Disulfide bond</keyword>
<dbReference type="AlphaFoldDB" id="A0A0L0CIC9"/>
<dbReference type="PROSITE" id="PS50041">
    <property type="entry name" value="C_TYPE_LECTIN_2"/>
    <property type="match status" value="1"/>
</dbReference>
<dbReference type="OMA" id="INILFIC"/>
<reference evidence="3 4" key="1">
    <citation type="journal article" date="2015" name="Nat. Commun.">
        <title>Lucilia cuprina genome unlocks parasitic fly biology to underpin future interventions.</title>
        <authorList>
            <person name="Anstead C.A."/>
            <person name="Korhonen P.K."/>
            <person name="Young N.D."/>
            <person name="Hall R.S."/>
            <person name="Jex A.R."/>
            <person name="Murali S.C."/>
            <person name="Hughes D.S."/>
            <person name="Lee S.F."/>
            <person name="Perry T."/>
            <person name="Stroehlein A.J."/>
            <person name="Ansell B.R."/>
            <person name="Breugelmans B."/>
            <person name="Hofmann A."/>
            <person name="Qu J."/>
            <person name="Dugan S."/>
            <person name="Lee S.L."/>
            <person name="Chao H."/>
            <person name="Dinh H."/>
            <person name="Han Y."/>
            <person name="Doddapaneni H.V."/>
            <person name="Worley K.C."/>
            <person name="Muzny D.M."/>
            <person name="Ioannidis P."/>
            <person name="Waterhouse R.M."/>
            <person name="Zdobnov E.M."/>
            <person name="James P.J."/>
            <person name="Bagnall N.H."/>
            <person name="Kotze A.C."/>
            <person name="Gibbs R.A."/>
            <person name="Richards S."/>
            <person name="Batterham P."/>
            <person name="Gasser R.B."/>
        </authorList>
    </citation>
    <scope>NUCLEOTIDE SEQUENCE [LARGE SCALE GENOMIC DNA]</scope>
    <source>
        <strain evidence="3 4">LS</strain>
        <tissue evidence="3">Full body</tissue>
    </source>
</reference>
<dbReference type="Gene3D" id="3.10.100.10">
    <property type="entry name" value="Mannose-Binding Protein A, subunit A"/>
    <property type="match status" value="1"/>
</dbReference>
<evidence type="ECO:0000313" key="4">
    <source>
        <dbReference type="Proteomes" id="UP000037069"/>
    </source>
</evidence>
<evidence type="ECO:0000256" key="1">
    <source>
        <dbReference type="ARBA" id="ARBA00023157"/>
    </source>
</evidence>
<accession>A0A0L0CIC9</accession>
<dbReference type="InterPro" id="IPR050111">
    <property type="entry name" value="C-type_lectin/snaclec_domain"/>
</dbReference>
<sequence length="173" mass="20830">MFAIVLSCKSNFKESDSLFFDKMRIKDRLKFLLFINILFICLLNDNMSVAKNINKAYLIEEQKFLTWQNAFDYCKNMSMSLFKIENYDEFEYLKSIIKTKYGRIFPYWLGAYKINGIFKWIETGENVKLFLWHAGEPNDKSGHEKCIHTWEEDFDWNDNDCERELPFICELKD</sequence>
<organism evidence="3 4">
    <name type="scientific">Lucilia cuprina</name>
    <name type="common">Green bottle fly</name>
    <name type="synonym">Australian sheep blowfly</name>
    <dbReference type="NCBI Taxonomy" id="7375"/>
    <lineage>
        <taxon>Eukaryota</taxon>
        <taxon>Metazoa</taxon>
        <taxon>Ecdysozoa</taxon>
        <taxon>Arthropoda</taxon>
        <taxon>Hexapoda</taxon>
        <taxon>Insecta</taxon>
        <taxon>Pterygota</taxon>
        <taxon>Neoptera</taxon>
        <taxon>Endopterygota</taxon>
        <taxon>Diptera</taxon>
        <taxon>Brachycera</taxon>
        <taxon>Muscomorpha</taxon>
        <taxon>Oestroidea</taxon>
        <taxon>Calliphoridae</taxon>
        <taxon>Luciliinae</taxon>
        <taxon>Lucilia</taxon>
    </lineage>
</organism>
<comment type="caution">
    <text evidence="3">The sequence shown here is derived from an EMBL/GenBank/DDBJ whole genome shotgun (WGS) entry which is preliminary data.</text>
</comment>
<dbReference type="CDD" id="cd00037">
    <property type="entry name" value="CLECT"/>
    <property type="match status" value="1"/>
</dbReference>
<dbReference type="InterPro" id="IPR016186">
    <property type="entry name" value="C-type_lectin-like/link_sf"/>
</dbReference>
<dbReference type="PROSITE" id="PS00615">
    <property type="entry name" value="C_TYPE_LECTIN_1"/>
    <property type="match status" value="1"/>
</dbReference>
<dbReference type="InterPro" id="IPR018378">
    <property type="entry name" value="C-type_lectin_CS"/>
</dbReference>
<name>A0A0L0CIC9_LUCCU</name>
<dbReference type="InterPro" id="IPR001304">
    <property type="entry name" value="C-type_lectin-like"/>
</dbReference>
<dbReference type="OrthoDB" id="538816at2759"/>
<dbReference type="SUPFAM" id="SSF56436">
    <property type="entry name" value="C-type lectin-like"/>
    <property type="match status" value="1"/>
</dbReference>